<organism evidence="1 2">
    <name type="scientific">Bacillus phage vB_BpsS-36</name>
    <dbReference type="NCBI Taxonomy" id="2419622"/>
    <lineage>
        <taxon>Viruses</taxon>
        <taxon>Duplodnaviria</taxon>
        <taxon>Heunggongvirae</taxon>
        <taxon>Uroviricota</taxon>
        <taxon>Caudoviricetes</taxon>
        <taxon>Ehrlichviridae</taxon>
        <taxon>Nairobivirus</taxon>
        <taxon>Nairobivirus nv36</taxon>
    </lineage>
</organism>
<name>A0A3G3BWX1_9CAUD</name>
<accession>A0A3G3BWX1</accession>
<protein>
    <submittedName>
        <fullName evidence="1">Uncharacterized protein</fullName>
    </submittedName>
</protein>
<evidence type="ECO:0000313" key="1">
    <source>
        <dbReference type="EMBL" id="AYP68708.1"/>
    </source>
</evidence>
<evidence type="ECO:0000313" key="2">
    <source>
        <dbReference type="Proteomes" id="UP000275945"/>
    </source>
</evidence>
<dbReference type="Proteomes" id="UP000275945">
    <property type="component" value="Segment"/>
</dbReference>
<proteinExistence type="predicted"/>
<keyword evidence="2" id="KW-1185">Reference proteome</keyword>
<dbReference type="EMBL" id="MH884513">
    <property type="protein sequence ID" value="AYP68708.1"/>
    <property type="molecule type" value="Genomic_DNA"/>
</dbReference>
<reference evidence="1 2" key="1">
    <citation type="submission" date="2018-09" db="EMBL/GenBank/DDBJ databases">
        <title>Comparative Genomic Analysis of Eight Novel Haloalkaliphilic Bacteriophages from Lake Elmenteita, Kenya.</title>
        <authorList>
            <person name="Akhwale J.K."/>
        </authorList>
    </citation>
    <scope>NUCLEOTIDE SEQUENCE [LARGE SCALE GENOMIC DNA]</scope>
</reference>
<gene>
    <name evidence="1" type="ORF">BpsS36_00002</name>
</gene>
<sequence>MVELKIDRIKRGMVAFVSKHELNTIKEHFGDSLKVKKLNEFSFVVRLKELPL</sequence>